<evidence type="ECO:0000313" key="2">
    <source>
        <dbReference type="Proteomes" id="UP000269693"/>
    </source>
</evidence>
<sequence>MISNQTGGTACLHPKIEGIFLPLSNDYSKENLEFKSPEIELINYFIGTKYNGNGAIKGIDYEDVDKINSILFRYGLNEIIEVDVNRLTESHEAWIRIKINKSQKNDVMKGFNKYPLSGILTWSNSD</sequence>
<dbReference type="RefSeq" id="WP_083574768.1">
    <property type="nucleotide sequence ID" value="NZ_CP032544.1"/>
</dbReference>
<keyword evidence="2" id="KW-1185">Reference proteome</keyword>
<evidence type="ECO:0000313" key="1">
    <source>
        <dbReference type="EMBL" id="AZJ33485.1"/>
    </source>
</evidence>
<dbReference type="EMBL" id="CP032544">
    <property type="protein sequence ID" value="AZJ33485.1"/>
    <property type="molecule type" value="Genomic_DNA"/>
</dbReference>
<reference evidence="1 2" key="1">
    <citation type="submission" date="2018-09" db="EMBL/GenBank/DDBJ databases">
        <title>Insights into the microbiota of Asian seabass (Lates calcarifer) with tenacibaculosis symptoms and description of sp. nov. Tenacibaculum singaporense.</title>
        <authorList>
            <person name="Miyake S."/>
            <person name="Soh M."/>
            <person name="Azman M.N."/>
            <person name="Ngoh S.Y."/>
            <person name="Orban L."/>
            <person name="Seedorf H."/>
        </authorList>
    </citation>
    <scope>NUCLEOTIDE SEQUENCE [LARGE SCALE GENOMIC DNA]</scope>
    <source>
        <strain evidence="1 2">DSM 13764</strain>
    </source>
</reference>
<dbReference type="Proteomes" id="UP000269693">
    <property type="component" value="Chromosome"/>
</dbReference>
<name>A0ABM7CI46_9FLAO</name>
<organism evidence="1 2">
    <name type="scientific">Tenacibaculum mesophilum</name>
    <dbReference type="NCBI Taxonomy" id="104268"/>
    <lineage>
        <taxon>Bacteria</taxon>
        <taxon>Pseudomonadati</taxon>
        <taxon>Bacteroidota</taxon>
        <taxon>Flavobacteriia</taxon>
        <taxon>Flavobacteriales</taxon>
        <taxon>Flavobacteriaceae</taxon>
        <taxon>Tenacibaculum</taxon>
    </lineage>
</organism>
<accession>A0ABM7CI46</accession>
<proteinExistence type="predicted"/>
<protein>
    <submittedName>
        <fullName evidence="1">Uncharacterized protein</fullName>
    </submittedName>
</protein>
<dbReference type="InterPro" id="IPR046182">
    <property type="entry name" value="DUF6210"/>
</dbReference>
<dbReference type="Pfam" id="PF19715">
    <property type="entry name" value="DUF6210"/>
    <property type="match status" value="1"/>
</dbReference>
<gene>
    <name evidence="1" type="ORF">D6200_13290</name>
</gene>